<evidence type="ECO:0000256" key="1">
    <source>
        <dbReference type="SAM" id="SignalP"/>
    </source>
</evidence>
<dbReference type="Proteomes" id="UP000327111">
    <property type="component" value="Unassembled WGS sequence"/>
</dbReference>
<dbReference type="AlphaFoldDB" id="A0A5E7GHB0"/>
<sequence length="85" mass="9638" precursor="true">MKNLIVAIALLTLGAFAVAQDNPQEPHVRQYHYGDVIDVDKVISEDVTQIDNTQGIETVRLVYRDHAGVNHELDYNRIAENHQNN</sequence>
<feature type="signal peptide" evidence="1">
    <location>
        <begin position="1"/>
        <end position="19"/>
    </location>
</feature>
<evidence type="ECO:0008006" key="4">
    <source>
        <dbReference type="Google" id="ProtNLM"/>
    </source>
</evidence>
<reference evidence="2 3" key="1">
    <citation type="submission" date="2019-09" db="EMBL/GenBank/DDBJ databases">
        <authorList>
            <person name="Chandra G."/>
            <person name="Truman W A."/>
        </authorList>
    </citation>
    <scope>NUCLEOTIDE SEQUENCE [LARGE SCALE GENOMIC DNA]</scope>
    <source>
        <strain evidence="2">PS854</strain>
    </source>
</reference>
<evidence type="ECO:0000313" key="2">
    <source>
        <dbReference type="EMBL" id="VVO51055.1"/>
    </source>
</evidence>
<protein>
    <recommendedName>
        <fullName evidence="4">DUF2790 domain-containing protein</fullName>
    </recommendedName>
</protein>
<dbReference type="EMBL" id="CABVIF010000001">
    <property type="protein sequence ID" value="VVO51055.1"/>
    <property type="molecule type" value="Genomic_DNA"/>
</dbReference>
<dbReference type="Gene3D" id="2.30.140.50">
    <property type="entry name" value="Protein of unknown function DUF2790"/>
    <property type="match status" value="1"/>
</dbReference>
<keyword evidence="1" id="KW-0732">Signal</keyword>
<dbReference type="RefSeq" id="WP_150731952.1">
    <property type="nucleotide sequence ID" value="NZ_CABVIF010000001.1"/>
</dbReference>
<dbReference type="InterPro" id="IPR021245">
    <property type="entry name" value="DUF2790"/>
</dbReference>
<feature type="chain" id="PRO_5022726211" description="DUF2790 domain-containing protein" evidence="1">
    <location>
        <begin position="20"/>
        <end position="85"/>
    </location>
</feature>
<name>A0A5E7GHB0_PSEFL</name>
<gene>
    <name evidence="2" type="ORF">PS854_00290</name>
</gene>
<dbReference type="Pfam" id="PF10976">
    <property type="entry name" value="DUF2790"/>
    <property type="match status" value="1"/>
</dbReference>
<evidence type="ECO:0000313" key="3">
    <source>
        <dbReference type="Proteomes" id="UP000327111"/>
    </source>
</evidence>
<accession>A0A5E7GHB0</accession>
<proteinExistence type="predicted"/>
<organism evidence="2 3">
    <name type="scientific">Pseudomonas fluorescens</name>
    <dbReference type="NCBI Taxonomy" id="294"/>
    <lineage>
        <taxon>Bacteria</taxon>
        <taxon>Pseudomonadati</taxon>
        <taxon>Pseudomonadota</taxon>
        <taxon>Gammaproteobacteria</taxon>
        <taxon>Pseudomonadales</taxon>
        <taxon>Pseudomonadaceae</taxon>
        <taxon>Pseudomonas</taxon>
    </lineage>
</organism>